<evidence type="ECO:0000256" key="1">
    <source>
        <dbReference type="SAM" id="MobiDB-lite"/>
    </source>
</evidence>
<evidence type="ECO:0008006" key="4">
    <source>
        <dbReference type="Google" id="ProtNLM"/>
    </source>
</evidence>
<organism evidence="2 3">
    <name type="scientific">Haloferax mediterranei (strain ATCC 33500 / DSM 1411 / JCM 8866 / NBRC 14739 / NCIMB 2177 / R-4)</name>
    <name type="common">Halobacterium mediterranei</name>
    <dbReference type="NCBI Taxonomy" id="523841"/>
    <lineage>
        <taxon>Archaea</taxon>
        <taxon>Methanobacteriati</taxon>
        <taxon>Methanobacteriota</taxon>
        <taxon>Stenosarchaea group</taxon>
        <taxon>Halobacteria</taxon>
        <taxon>Halobacteriales</taxon>
        <taxon>Haloferacaceae</taxon>
        <taxon>Haloferax</taxon>
    </lineage>
</organism>
<dbReference type="PaxDb" id="523841-HFX_1672"/>
<sequence>MSVVHLATKPHVVHGWFERITSMNRRRFLAALGATSALAGCLGNNQSADGADSTDTPGTAGGSNATRTSSFDLPVPKDELRRGAPKDAIPAITAPVFSDDWSGFDEVNVTLEDSFEVVGVELDGIARAYPLAILNWHEIANDAFDDRPVVVTYCPLCGSAVVADRLVAGEPTNFGVSGYLWMSDLVMYDVRTESLWSQVLATAIRGERTGDTLSLIPSTISTWGEWKASHPDTEVLVPPPVSDTIRGRQSRSYDVNPYSSYRQSGRVGIGFNDEVDERMHPKTSVIGITAGGVARAYPLDAVKNAGVVNDTVGELPVVVASSTDGTLVAYVRRIDGSVAEFERDGSALVAAGSRWDLLTGRALDGSHEGATLTRANDRSPMFWFAWADFNPDTEIYGR</sequence>
<proteinExistence type="predicted"/>
<dbReference type="InterPro" id="IPR021516">
    <property type="entry name" value="DUF3179"/>
</dbReference>
<comment type="caution">
    <text evidence="2">The sequence shown here is derived from an EMBL/GenBank/DDBJ whole genome shotgun (WGS) entry which is preliminary data.</text>
</comment>
<dbReference type="AlphaFoldDB" id="M0J5M0"/>
<name>M0J5M0_HALMT</name>
<dbReference type="Proteomes" id="UP000011603">
    <property type="component" value="Unassembled WGS sequence"/>
</dbReference>
<feature type="region of interest" description="Disordered" evidence="1">
    <location>
        <begin position="48"/>
        <end position="76"/>
    </location>
</feature>
<dbReference type="PATRIC" id="fig|523841.21.peg.428"/>
<feature type="compositionally biased region" description="Polar residues" evidence="1">
    <location>
        <begin position="48"/>
        <end position="71"/>
    </location>
</feature>
<protein>
    <recommendedName>
        <fullName evidence="4">DUF3179 domain-containing protein</fullName>
    </recommendedName>
</protein>
<reference evidence="2 3" key="1">
    <citation type="journal article" date="2014" name="PLoS Genet.">
        <title>Phylogenetically driven sequencing of extremely halophilic archaea reveals strategies for static and dynamic osmo-response.</title>
        <authorList>
            <person name="Becker E.A."/>
            <person name="Seitzer P.M."/>
            <person name="Tritt A."/>
            <person name="Larsen D."/>
            <person name="Krusor M."/>
            <person name="Yao A.I."/>
            <person name="Wu D."/>
            <person name="Madern D."/>
            <person name="Eisen J.A."/>
            <person name="Darling A.E."/>
            <person name="Facciotti M.T."/>
        </authorList>
    </citation>
    <scope>NUCLEOTIDE SEQUENCE [LARGE SCALE GENOMIC DNA]</scope>
    <source>
        <strain evidence="3">ATCC 33500 / DSM 1411 / JCM 8866 / NBRC 14739 / NCIMB 2177 / R-4</strain>
    </source>
</reference>
<evidence type="ECO:0000313" key="3">
    <source>
        <dbReference type="Proteomes" id="UP000011603"/>
    </source>
</evidence>
<evidence type="ECO:0000313" key="2">
    <source>
        <dbReference type="EMBL" id="EMA04432.1"/>
    </source>
</evidence>
<dbReference type="EMBL" id="AOLO01000002">
    <property type="protein sequence ID" value="EMA04432.1"/>
    <property type="molecule type" value="Genomic_DNA"/>
</dbReference>
<dbReference type="Pfam" id="PF11376">
    <property type="entry name" value="DUF3179"/>
    <property type="match status" value="1"/>
</dbReference>
<gene>
    <name evidence="2" type="ORF">C439_02117</name>
</gene>
<accession>M0J5M0</accession>
<keyword evidence="3" id="KW-1185">Reference proteome</keyword>